<evidence type="ECO:0000313" key="3">
    <source>
        <dbReference type="Proteomes" id="UP000542776"/>
    </source>
</evidence>
<dbReference type="AlphaFoldDB" id="A0A7W6MM57"/>
<dbReference type="RefSeq" id="WP_183202303.1">
    <property type="nucleotide sequence ID" value="NZ_JACIEK010000020.1"/>
</dbReference>
<name>A0A7W6MM57_9HYPH</name>
<proteinExistence type="predicted"/>
<dbReference type="InterPro" id="IPR010610">
    <property type="entry name" value="EryCIII-like_C"/>
</dbReference>
<dbReference type="Gene3D" id="3.40.50.2000">
    <property type="entry name" value="Glycogen Phosphorylase B"/>
    <property type="match status" value="2"/>
</dbReference>
<feature type="domain" description="Erythromycin biosynthesis protein CIII-like C-terminal" evidence="1">
    <location>
        <begin position="274"/>
        <end position="390"/>
    </location>
</feature>
<dbReference type="EMBL" id="JACIEK010000020">
    <property type="protein sequence ID" value="MBB4000454.1"/>
    <property type="molecule type" value="Genomic_DNA"/>
</dbReference>
<dbReference type="SUPFAM" id="SSF53756">
    <property type="entry name" value="UDP-Glycosyltransferase/glycogen phosphorylase"/>
    <property type="match status" value="1"/>
</dbReference>
<dbReference type="Proteomes" id="UP000542776">
    <property type="component" value="Unassembled WGS sequence"/>
</dbReference>
<accession>A0A7W6MM57</accession>
<evidence type="ECO:0000259" key="1">
    <source>
        <dbReference type="Pfam" id="PF06722"/>
    </source>
</evidence>
<keyword evidence="3" id="KW-1185">Reference proteome</keyword>
<reference evidence="2 3" key="1">
    <citation type="submission" date="2020-08" db="EMBL/GenBank/DDBJ databases">
        <title>Genomic Encyclopedia of Type Strains, Phase IV (KMG-IV): sequencing the most valuable type-strain genomes for metagenomic binning, comparative biology and taxonomic classification.</title>
        <authorList>
            <person name="Goeker M."/>
        </authorList>
    </citation>
    <scope>NUCLEOTIDE SEQUENCE [LARGE SCALE GENOMIC DNA]</scope>
    <source>
        <strain evidence="2 3">DSM 102238</strain>
    </source>
</reference>
<protein>
    <recommendedName>
        <fullName evidence="1">Erythromycin biosynthesis protein CIII-like C-terminal domain-containing protein</fullName>
    </recommendedName>
</protein>
<gene>
    <name evidence="2" type="ORF">GGR04_004332</name>
</gene>
<organism evidence="2 3">
    <name type="scientific">Aureimonas pseudogalii</name>
    <dbReference type="NCBI Taxonomy" id="1744844"/>
    <lineage>
        <taxon>Bacteria</taxon>
        <taxon>Pseudomonadati</taxon>
        <taxon>Pseudomonadota</taxon>
        <taxon>Alphaproteobacteria</taxon>
        <taxon>Hyphomicrobiales</taxon>
        <taxon>Aurantimonadaceae</taxon>
        <taxon>Aureimonas</taxon>
    </lineage>
</organism>
<evidence type="ECO:0000313" key="2">
    <source>
        <dbReference type="EMBL" id="MBB4000454.1"/>
    </source>
</evidence>
<sequence>MTRPRRALLAWEFGAGRTHVLQILGLARHLREAGVECLAALYEPSLRDEFAAIGVPVIQTYVWPGRRRLAAGWHEGEVRAFGDVLVHLGMTFPGALGAALTHYDGVFALFQPDVVLGDNAPGALLAARGRVPAIAFGTNATLPPVRDGRFALRPDTQAEAAMFDERDIRDALNVELGAAGRPCLSELTDLLPAGSIYPFGPPAFDTYAAQRETPALPPYLAGFERPTRYERGEGVFAYLHGFVQGASAILDGLSDAQRATTLYLPGLMPAVRERLGPAIRVSDRALPQAWILSGPRCVLHHGGLQLTTACLAAGRPQVILAKELDNEIAGRFVGERGLGFACHVTQADAAFVREAVRAAHDDDLLAARCREAAAEFLVWTRPDPTRIVADAARRLLQRP</sequence>
<comment type="caution">
    <text evidence="2">The sequence shown here is derived from an EMBL/GenBank/DDBJ whole genome shotgun (WGS) entry which is preliminary data.</text>
</comment>
<dbReference type="GO" id="GO:0016757">
    <property type="term" value="F:glycosyltransferase activity"/>
    <property type="evidence" value="ECO:0007669"/>
    <property type="project" value="UniProtKB-ARBA"/>
</dbReference>
<dbReference type="Pfam" id="PF06722">
    <property type="entry name" value="EryCIII-like_C"/>
    <property type="match status" value="1"/>
</dbReference>